<keyword evidence="4" id="KW-0812">Transmembrane</keyword>
<dbReference type="InterPro" id="IPR009057">
    <property type="entry name" value="Homeodomain-like_sf"/>
</dbReference>
<dbReference type="EMBL" id="NMQW01000005">
    <property type="protein sequence ID" value="OXM87409.1"/>
    <property type="molecule type" value="Genomic_DNA"/>
</dbReference>
<sequence length="762" mass="87670">MKMSWYYRILLSYAPIFFVVISVLIFTFSTILNNSAQNQIELTNQAIAMKVMQSVDTNLRAAERMVVKEMYTNEKLSAFFLDGDTQTVSDYFTIARKLDDFSSILPFANSIYIYNEKSGKVLSRSGLSTLEQFGDSGFLRHAYEAGAGTAQVWTDPRGFKEFAHEEGEERVITLFKYYPFSGEKQGAVVVNIRVSALVSFIKDLTRYDAGLIQLYSTDQEPFDRNYAASRRAGSAAASVGVMKDNHRTISDYTGWSYAADMRHNKQMSMLSLFHDSWILVGLLTVAAGILWFTYVTHRNYKPIQAIAGRIDAYTKRRSGELVRQGRSAFRSNELKYIEAAIDDLLERSSEYEQRYKDDLVLRKKQRLTEWLEGRTELSELQWKQEMLKLQVPVHDRRLATAVMEFDRYNRFTSRYNPRDQYLLKFVVGNVLQEIAQSEGIVLWQEWLEPQRMAVVFFMNELDGDEGDKVQGAMRRLQAWVAANLEFTVSVGIGPDTEAYDGVAQSYKEAKRHLGSKPVFGLNCFIGKGEVRPKEEGGIFPYVPSLTMLAKSFRLQDGQWQAHLHRLLQGLQTGGCSQADLQHLMDCLQYQFHKELQESREPIPSLWKEEYAHQLGGLAEAAESLDDWHDRLCSLLVSLEPHLQAARESGSHQVLMLRVKQYLEMYYADPELSLNKISEHFDMNSRYLSKLFKEQFGEKFIDFMLKVRLEKAKELLLETDLPAQVIAERVGYVHVISFHRAFKNMFGCPPGDYRRRMEAASDR</sequence>
<comment type="caution">
    <text evidence="6">The sequence shown here is derived from an EMBL/GenBank/DDBJ whole genome shotgun (WGS) entry which is preliminary data.</text>
</comment>
<evidence type="ECO:0000256" key="2">
    <source>
        <dbReference type="ARBA" id="ARBA00023125"/>
    </source>
</evidence>
<dbReference type="RefSeq" id="WP_094013706.1">
    <property type="nucleotide sequence ID" value="NZ_NMQW01000005.1"/>
</dbReference>
<dbReference type="SUPFAM" id="SSF46689">
    <property type="entry name" value="Homeodomain-like"/>
    <property type="match status" value="1"/>
</dbReference>
<proteinExistence type="predicted"/>
<feature type="domain" description="HTH araC/xylS-type" evidence="5">
    <location>
        <begin position="656"/>
        <end position="755"/>
    </location>
</feature>
<evidence type="ECO:0000256" key="4">
    <source>
        <dbReference type="SAM" id="Phobius"/>
    </source>
</evidence>
<feature type="transmembrane region" description="Helical" evidence="4">
    <location>
        <begin position="6"/>
        <end position="32"/>
    </location>
</feature>
<gene>
    <name evidence="6" type="ORF">CF651_04695</name>
</gene>
<dbReference type="OrthoDB" id="1877256at2"/>
<evidence type="ECO:0000256" key="3">
    <source>
        <dbReference type="ARBA" id="ARBA00023163"/>
    </source>
</evidence>
<evidence type="ECO:0000313" key="7">
    <source>
        <dbReference type="Proteomes" id="UP000215509"/>
    </source>
</evidence>
<keyword evidence="4" id="KW-1133">Transmembrane helix</keyword>
<dbReference type="Gene3D" id="1.10.10.60">
    <property type="entry name" value="Homeodomain-like"/>
    <property type="match status" value="2"/>
</dbReference>
<keyword evidence="4" id="KW-0472">Membrane</keyword>
<keyword evidence="2" id="KW-0238">DNA-binding</keyword>
<dbReference type="GO" id="GO:0003700">
    <property type="term" value="F:DNA-binding transcription factor activity"/>
    <property type="evidence" value="ECO:0007669"/>
    <property type="project" value="InterPro"/>
</dbReference>
<accession>A0A229UWV6</accession>
<organism evidence="6 7">
    <name type="scientific">Paenibacillus rigui</name>
    <dbReference type="NCBI Taxonomy" id="554312"/>
    <lineage>
        <taxon>Bacteria</taxon>
        <taxon>Bacillati</taxon>
        <taxon>Bacillota</taxon>
        <taxon>Bacilli</taxon>
        <taxon>Bacillales</taxon>
        <taxon>Paenibacillaceae</taxon>
        <taxon>Paenibacillus</taxon>
    </lineage>
</organism>
<dbReference type="PANTHER" id="PTHR43280:SF2">
    <property type="entry name" value="HTH-TYPE TRANSCRIPTIONAL REGULATOR EXSA"/>
    <property type="match status" value="1"/>
</dbReference>
<dbReference type="GO" id="GO:0043565">
    <property type="term" value="F:sequence-specific DNA binding"/>
    <property type="evidence" value="ECO:0007669"/>
    <property type="project" value="InterPro"/>
</dbReference>
<evidence type="ECO:0000313" key="6">
    <source>
        <dbReference type="EMBL" id="OXM87409.1"/>
    </source>
</evidence>
<feature type="transmembrane region" description="Helical" evidence="4">
    <location>
        <begin position="272"/>
        <end position="294"/>
    </location>
</feature>
<protein>
    <submittedName>
        <fullName evidence="6">AraC family transcriptional regulator</fullName>
    </submittedName>
</protein>
<keyword evidence="3" id="KW-0804">Transcription</keyword>
<evidence type="ECO:0000256" key="1">
    <source>
        <dbReference type="ARBA" id="ARBA00023015"/>
    </source>
</evidence>
<name>A0A229UWV6_9BACL</name>
<dbReference type="PANTHER" id="PTHR43280">
    <property type="entry name" value="ARAC-FAMILY TRANSCRIPTIONAL REGULATOR"/>
    <property type="match status" value="1"/>
</dbReference>
<dbReference type="AlphaFoldDB" id="A0A229UWV6"/>
<keyword evidence="1" id="KW-0805">Transcription regulation</keyword>
<dbReference type="SMART" id="SM00342">
    <property type="entry name" value="HTH_ARAC"/>
    <property type="match status" value="1"/>
</dbReference>
<dbReference type="PROSITE" id="PS01124">
    <property type="entry name" value="HTH_ARAC_FAMILY_2"/>
    <property type="match status" value="1"/>
</dbReference>
<dbReference type="Proteomes" id="UP000215509">
    <property type="component" value="Unassembled WGS sequence"/>
</dbReference>
<reference evidence="6 7" key="1">
    <citation type="submission" date="2017-07" db="EMBL/GenBank/DDBJ databases">
        <title>Genome sequencing and assembly of Paenibacillus rigui.</title>
        <authorList>
            <person name="Mayilraj S."/>
        </authorList>
    </citation>
    <scope>NUCLEOTIDE SEQUENCE [LARGE SCALE GENOMIC DNA]</scope>
    <source>
        <strain evidence="6 7">JCM 16352</strain>
    </source>
</reference>
<keyword evidence="7" id="KW-1185">Reference proteome</keyword>
<dbReference type="Pfam" id="PF12833">
    <property type="entry name" value="HTH_18"/>
    <property type="match status" value="1"/>
</dbReference>
<dbReference type="InterPro" id="IPR018060">
    <property type="entry name" value="HTH_AraC"/>
</dbReference>
<evidence type="ECO:0000259" key="5">
    <source>
        <dbReference type="PROSITE" id="PS01124"/>
    </source>
</evidence>